<dbReference type="EMBL" id="PCQE01000025">
    <property type="protein sequence ID" value="PRC02168.1"/>
    <property type="molecule type" value="Genomic_DNA"/>
</dbReference>
<sequence>MALYFLEYDLRKQRNYKPLYDMLATFGAVRILESLWCFNRDNTSAVGLRDYFRTLIDSDDGIVVSQVLDWATFNTQGTPAQLK</sequence>
<proteinExistence type="predicted"/>
<dbReference type="AlphaFoldDB" id="A0A2S9DN78"/>
<comment type="caution">
    <text evidence="1">The sequence shown here is derived from an EMBL/GenBank/DDBJ whole genome shotgun (WGS) entry which is preliminary data.</text>
</comment>
<accession>A0A2S9DN78</accession>
<evidence type="ECO:0000313" key="2">
    <source>
        <dbReference type="Proteomes" id="UP000239458"/>
    </source>
</evidence>
<gene>
    <name evidence="1" type="ORF">CQ006_15860</name>
</gene>
<evidence type="ECO:0008006" key="3">
    <source>
        <dbReference type="Google" id="ProtNLM"/>
    </source>
</evidence>
<dbReference type="SUPFAM" id="SSF143430">
    <property type="entry name" value="TTP0101/SSO1404-like"/>
    <property type="match status" value="1"/>
</dbReference>
<reference evidence="1 2" key="1">
    <citation type="submission" date="2017-09" db="EMBL/GenBank/DDBJ databases">
        <title>Genomic, metabolic, and phenotypic characteristics of bacterial isolates from the natural microbiome of the model nematode Caenorhabditis elegans.</title>
        <authorList>
            <person name="Zimmermann J."/>
            <person name="Obeng N."/>
            <person name="Yang W."/>
            <person name="Obeng O."/>
            <person name="Kissoyan K."/>
            <person name="Pees B."/>
            <person name="Dirksen P."/>
            <person name="Hoppner M."/>
            <person name="Franke A."/>
            <person name="Rosenstiel P."/>
            <person name="Leippe M."/>
            <person name="Dierking K."/>
            <person name="Kaleta C."/>
            <person name="Schulenburg H."/>
        </authorList>
    </citation>
    <scope>NUCLEOTIDE SEQUENCE [LARGE SCALE GENOMIC DNA]</scope>
    <source>
        <strain evidence="1 2">MYb184</strain>
    </source>
</reference>
<name>A0A2S9DN78_PSECE</name>
<protein>
    <recommendedName>
        <fullName evidence="3">CRISPR-associated protein Cas2</fullName>
    </recommendedName>
</protein>
<dbReference type="Proteomes" id="UP000239458">
    <property type="component" value="Unassembled WGS sequence"/>
</dbReference>
<evidence type="ECO:0000313" key="1">
    <source>
        <dbReference type="EMBL" id="PRC02168.1"/>
    </source>
</evidence>
<organism evidence="1 2">
    <name type="scientific">Pseudomonas cedrina</name>
    <dbReference type="NCBI Taxonomy" id="651740"/>
    <lineage>
        <taxon>Bacteria</taxon>
        <taxon>Pseudomonadati</taxon>
        <taxon>Pseudomonadota</taxon>
        <taxon>Gammaproteobacteria</taxon>
        <taxon>Pseudomonadales</taxon>
        <taxon>Pseudomonadaceae</taxon>
        <taxon>Pseudomonas</taxon>
    </lineage>
</organism>